<evidence type="ECO:0000259" key="7">
    <source>
        <dbReference type="Pfam" id="PF08281"/>
    </source>
</evidence>
<keyword evidence="2" id="KW-0805">Transcription regulation</keyword>
<dbReference type="PANTHER" id="PTHR43133:SF8">
    <property type="entry name" value="RNA POLYMERASE SIGMA FACTOR HI_1459-RELATED"/>
    <property type="match status" value="1"/>
</dbReference>
<evidence type="ECO:0000256" key="4">
    <source>
        <dbReference type="ARBA" id="ARBA00023125"/>
    </source>
</evidence>
<evidence type="ECO:0000313" key="9">
    <source>
        <dbReference type="Proteomes" id="UP000503447"/>
    </source>
</evidence>
<dbReference type="GO" id="GO:0003677">
    <property type="term" value="F:DNA binding"/>
    <property type="evidence" value="ECO:0007669"/>
    <property type="project" value="UniProtKB-KW"/>
</dbReference>
<keyword evidence="9" id="KW-1185">Reference proteome</keyword>
<dbReference type="PANTHER" id="PTHR43133">
    <property type="entry name" value="RNA POLYMERASE ECF-TYPE SIGMA FACTO"/>
    <property type="match status" value="1"/>
</dbReference>
<evidence type="ECO:0000256" key="2">
    <source>
        <dbReference type="ARBA" id="ARBA00023015"/>
    </source>
</evidence>
<dbReference type="InterPro" id="IPR013324">
    <property type="entry name" value="RNA_pol_sigma_r3/r4-like"/>
</dbReference>
<dbReference type="EMBL" id="CP053452">
    <property type="protein sequence ID" value="QJW99023.1"/>
    <property type="molecule type" value="Genomic_DNA"/>
</dbReference>
<evidence type="ECO:0000256" key="3">
    <source>
        <dbReference type="ARBA" id="ARBA00023082"/>
    </source>
</evidence>
<dbReference type="Pfam" id="PF08281">
    <property type="entry name" value="Sigma70_r4_2"/>
    <property type="match status" value="1"/>
</dbReference>
<dbReference type="NCBIfam" id="TIGR02937">
    <property type="entry name" value="sigma70-ECF"/>
    <property type="match status" value="1"/>
</dbReference>
<dbReference type="AlphaFoldDB" id="A0A6M5Z0Q3"/>
<dbReference type="Pfam" id="PF04542">
    <property type="entry name" value="Sigma70_r2"/>
    <property type="match status" value="1"/>
</dbReference>
<dbReference type="InterPro" id="IPR013249">
    <property type="entry name" value="RNA_pol_sigma70_r4_t2"/>
</dbReference>
<comment type="similarity">
    <text evidence="1">Belongs to the sigma-70 factor family. ECF subfamily.</text>
</comment>
<dbReference type="GO" id="GO:0016987">
    <property type="term" value="F:sigma factor activity"/>
    <property type="evidence" value="ECO:0007669"/>
    <property type="project" value="UniProtKB-KW"/>
</dbReference>
<evidence type="ECO:0000259" key="6">
    <source>
        <dbReference type="Pfam" id="PF04542"/>
    </source>
</evidence>
<dbReference type="Proteomes" id="UP000503447">
    <property type="component" value="Chromosome"/>
</dbReference>
<organism evidence="8 9">
    <name type="scientific">Frigoriglobus tundricola</name>
    <dbReference type="NCBI Taxonomy" id="2774151"/>
    <lineage>
        <taxon>Bacteria</taxon>
        <taxon>Pseudomonadati</taxon>
        <taxon>Planctomycetota</taxon>
        <taxon>Planctomycetia</taxon>
        <taxon>Gemmatales</taxon>
        <taxon>Gemmataceae</taxon>
        <taxon>Frigoriglobus</taxon>
    </lineage>
</organism>
<dbReference type="InterPro" id="IPR039425">
    <property type="entry name" value="RNA_pol_sigma-70-like"/>
</dbReference>
<proteinExistence type="inferred from homology"/>
<keyword evidence="4" id="KW-0238">DNA-binding</keyword>
<accession>A0A6M5Z0Q3</accession>
<evidence type="ECO:0000256" key="1">
    <source>
        <dbReference type="ARBA" id="ARBA00010641"/>
    </source>
</evidence>
<keyword evidence="3" id="KW-0731">Sigma factor</keyword>
<dbReference type="SUPFAM" id="SSF88946">
    <property type="entry name" value="Sigma2 domain of RNA polymerase sigma factors"/>
    <property type="match status" value="1"/>
</dbReference>
<dbReference type="InterPro" id="IPR013325">
    <property type="entry name" value="RNA_pol_sigma_r2"/>
</dbReference>
<keyword evidence="5" id="KW-0804">Transcription</keyword>
<evidence type="ECO:0000256" key="5">
    <source>
        <dbReference type="ARBA" id="ARBA00023163"/>
    </source>
</evidence>
<dbReference type="Gene3D" id="1.10.1740.10">
    <property type="match status" value="1"/>
</dbReference>
<dbReference type="RefSeq" id="WP_171474074.1">
    <property type="nucleotide sequence ID" value="NZ_CP053452.2"/>
</dbReference>
<dbReference type="InterPro" id="IPR014284">
    <property type="entry name" value="RNA_pol_sigma-70_dom"/>
</dbReference>
<feature type="domain" description="RNA polymerase sigma-70 region 2" evidence="6">
    <location>
        <begin position="16"/>
        <end position="77"/>
    </location>
</feature>
<name>A0A6M5Z0Q3_9BACT</name>
<dbReference type="KEGG" id="ftj:FTUN_6619"/>
<dbReference type="Gene3D" id="1.10.10.10">
    <property type="entry name" value="Winged helix-like DNA-binding domain superfamily/Winged helix DNA-binding domain"/>
    <property type="match status" value="1"/>
</dbReference>
<dbReference type="GO" id="GO:0006352">
    <property type="term" value="P:DNA-templated transcription initiation"/>
    <property type="evidence" value="ECO:0007669"/>
    <property type="project" value="InterPro"/>
</dbReference>
<dbReference type="SUPFAM" id="SSF88659">
    <property type="entry name" value="Sigma3 and sigma4 domains of RNA polymerase sigma factors"/>
    <property type="match status" value="1"/>
</dbReference>
<feature type="domain" description="RNA polymerase sigma factor 70 region 4 type 2" evidence="7">
    <location>
        <begin position="117"/>
        <end position="166"/>
    </location>
</feature>
<dbReference type="InterPro" id="IPR007627">
    <property type="entry name" value="RNA_pol_sigma70_r2"/>
</dbReference>
<reference evidence="9" key="1">
    <citation type="submission" date="2020-05" db="EMBL/GenBank/DDBJ databases">
        <title>Frigoriglobus tundricola gen. nov., sp. nov., a psychrotolerant cellulolytic planctomycete of the family Gemmataceae with two divergent copies of 16S rRNA gene.</title>
        <authorList>
            <person name="Kulichevskaya I.S."/>
            <person name="Ivanova A.A."/>
            <person name="Naumoff D.G."/>
            <person name="Beletsky A.V."/>
            <person name="Rijpstra W.I.C."/>
            <person name="Sinninghe Damste J.S."/>
            <person name="Mardanov A.V."/>
            <person name="Ravin N.V."/>
            <person name="Dedysh S.N."/>
        </authorList>
    </citation>
    <scope>NUCLEOTIDE SEQUENCE [LARGE SCALE GENOMIC DNA]</scope>
    <source>
        <strain evidence="9">PL17</strain>
    </source>
</reference>
<protein>
    <submittedName>
        <fullName evidence="8">Uncharacterized protein</fullName>
    </submittedName>
</protein>
<sequence length="184" mass="20389">MLTDDQRRRYEAWIVAVSPRAIAYARSLVRDPSRAEDAVQECLYRLLRKAADYDLERDGVRILFKAISNLCINQATREKALLSLDLPTGADDGPLEIADHTALRPELVAQHRELEETVRQALQTLPPLQRAAVELRALGMSKDEIAEALGVSVTNAGVLVHRGRHALAQALRPAIGDKVPEENV</sequence>
<evidence type="ECO:0000313" key="8">
    <source>
        <dbReference type="EMBL" id="QJW99023.1"/>
    </source>
</evidence>
<gene>
    <name evidence="8" type="ORF">FTUN_6619</name>
</gene>
<dbReference type="InterPro" id="IPR036388">
    <property type="entry name" value="WH-like_DNA-bd_sf"/>
</dbReference>